<gene>
    <name evidence="1" type="ORF">cd2_091</name>
</gene>
<sequence>MIPTFQFQNFKAEKGFPAVERTNPYQLNYIISRV</sequence>
<accession>A0AAE7SNK7</accession>
<keyword evidence="2" id="KW-1185">Reference proteome</keyword>
<name>A0AAE7SNK7_9CAUD</name>
<reference evidence="1 2" key="1">
    <citation type="journal article" date="2021" name="Microbiol. Resour. Announc.">
        <title>Genome Sequences of Bacteriophages cd2, cd3, and cd4, which Specifically Target Carnobacterium divergens.</title>
        <authorList>
            <person name="Zhang P."/>
            <person name="Britton A.P."/>
            <person name="Visser K.A."/>
            <person name="Welke C.A."/>
            <person name="Wassink H."/>
            <person name="Prins E."/>
            <person name="Yang X."/>
            <person name="Martin-Visscher L.A."/>
        </authorList>
    </citation>
    <scope>NUCLEOTIDE SEQUENCE [LARGE SCALE GENOMIC DNA]</scope>
    <source>
        <strain evidence="2">cd2</strain>
    </source>
</reference>
<proteinExistence type="predicted"/>
<dbReference type="EMBL" id="MZ398135">
    <property type="protein sequence ID" value="QXP45217.1"/>
    <property type="molecule type" value="Genomic_DNA"/>
</dbReference>
<evidence type="ECO:0000313" key="2">
    <source>
        <dbReference type="Proteomes" id="UP000827445"/>
    </source>
</evidence>
<evidence type="ECO:0000313" key="1">
    <source>
        <dbReference type="EMBL" id="QXP45217.1"/>
    </source>
</evidence>
<organism evidence="1 2">
    <name type="scientific">Carnobacterium phage cd2</name>
    <dbReference type="NCBI Taxonomy" id="2849244"/>
    <lineage>
        <taxon>Viruses</taxon>
        <taxon>Duplodnaviria</taxon>
        <taxon>Heunggongvirae</taxon>
        <taxon>Uroviricota</taxon>
        <taxon>Caudoviricetes</taxon>
        <taxon>Carnodivirus</taxon>
        <taxon>Carnodivirus cd2-like</taxon>
    </lineage>
</organism>
<dbReference type="Proteomes" id="UP000827445">
    <property type="component" value="Segment"/>
</dbReference>
<protein>
    <submittedName>
        <fullName evidence="1">Uncharacterized protein</fullName>
    </submittedName>
</protein>